<keyword evidence="6" id="KW-0560">Oxidoreductase</keyword>
<feature type="domain" description="FAD-binding" evidence="7">
    <location>
        <begin position="12"/>
        <end position="344"/>
    </location>
</feature>
<evidence type="ECO:0000256" key="6">
    <source>
        <dbReference type="ARBA" id="ARBA00023002"/>
    </source>
</evidence>
<dbReference type="PANTHER" id="PTHR47356:SF2">
    <property type="entry name" value="FAD-BINDING DOMAIN-CONTAINING PROTEIN-RELATED"/>
    <property type="match status" value="1"/>
</dbReference>
<comment type="similarity">
    <text evidence="3">Belongs to the paxM FAD-dependent monooxygenase family.</text>
</comment>
<evidence type="ECO:0000256" key="2">
    <source>
        <dbReference type="ARBA" id="ARBA00005179"/>
    </source>
</evidence>
<comment type="caution">
    <text evidence="8">The sequence shown here is derived from an EMBL/GenBank/DDBJ whole genome shotgun (WGS) entry which is preliminary data.</text>
</comment>
<dbReference type="InterPro" id="IPR050562">
    <property type="entry name" value="FAD_mOase_fung"/>
</dbReference>
<keyword evidence="9" id="KW-1185">Reference proteome</keyword>
<proteinExistence type="inferred from homology"/>
<dbReference type="PRINTS" id="PR00420">
    <property type="entry name" value="RNGMNOXGNASE"/>
</dbReference>
<evidence type="ECO:0000313" key="9">
    <source>
        <dbReference type="Proteomes" id="UP000758603"/>
    </source>
</evidence>
<comment type="cofactor">
    <cofactor evidence="1">
        <name>FAD</name>
        <dbReference type="ChEBI" id="CHEBI:57692"/>
    </cofactor>
</comment>
<keyword evidence="4" id="KW-0285">Flavoprotein</keyword>
<dbReference type="EMBL" id="JAGPXC010000005">
    <property type="protein sequence ID" value="KAH6653095.1"/>
    <property type="molecule type" value="Genomic_DNA"/>
</dbReference>
<dbReference type="GeneID" id="70131931"/>
<reference evidence="8" key="1">
    <citation type="journal article" date="2021" name="Nat. Commun.">
        <title>Genetic determinants of endophytism in the Arabidopsis root mycobiome.</title>
        <authorList>
            <person name="Mesny F."/>
            <person name="Miyauchi S."/>
            <person name="Thiergart T."/>
            <person name="Pickel B."/>
            <person name="Atanasova L."/>
            <person name="Karlsson M."/>
            <person name="Huettel B."/>
            <person name="Barry K.W."/>
            <person name="Haridas S."/>
            <person name="Chen C."/>
            <person name="Bauer D."/>
            <person name="Andreopoulos W."/>
            <person name="Pangilinan J."/>
            <person name="LaButti K."/>
            <person name="Riley R."/>
            <person name="Lipzen A."/>
            <person name="Clum A."/>
            <person name="Drula E."/>
            <person name="Henrissat B."/>
            <person name="Kohler A."/>
            <person name="Grigoriev I.V."/>
            <person name="Martin F.M."/>
            <person name="Hacquard S."/>
        </authorList>
    </citation>
    <scope>NUCLEOTIDE SEQUENCE</scope>
    <source>
        <strain evidence="8">MPI-SDFR-AT-0073</strain>
    </source>
</reference>
<dbReference type="Proteomes" id="UP000758603">
    <property type="component" value="Unassembled WGS sequence"/>
</dbReference>
<gene>
    <name evidence="8" type="ORF">BKA67DRAFT_568563</name>
</gene>
<dbReference type="RefSeq" id="XP_045957372.1">
    <property type="nucleotide sequence ID" value="XM_046103039.1"/>
</dbReference>
<evidence type="ECO:0000256" key="1">
    <source>
        <dbReference type="ARBA" id="ARBA00001974"/>
    </source>
</evidence>
<evidence type="ECO:0000259" key="7">
    <source>
        <dbReference type="Pfam" id="PF01494"/>
    </source>
</evidence>
<evidence type="ECO:0000256" key="5">
    <source>
        <dbReference type="ARBA" id="ARBA00022827"/>
    </source>
</evidence>
<keyword evidence="5" id="KW-0274">FAD</keyword>
<dbReference type="PANTHER" id="PTHR47356">
    <property type="entry name" value="FAD-DEPENDENT MONOOXYGENASE ASQG-RELATED"/>
    <property type="match status" value="1"/>
</dbReference>
<comment type="pathway">
    <text evidence="2">Secondary metabolite biosynthesis.</text>
</comment>
<dbReference type="Gene3D" id="3.50.50.60">
    <property type="entry name" value="FAD/NAD(P)-binding domain"/>
    <property type="match status" value="1"/>
</dbReference>
<organism evidence="8 9">
    <name type="scientific">Truncatella angustata</name>
    <dbReference type="NCBI Taxonomy" id="152316"/>
    <lineage>
        <taxon>Eukaryota</taxon>
        <taxon>Fungi</taxon>
        <taxon>Dikarya</taxon>
        <taxon>Ascomycota</taxon>
        <taxon>Pezizomycotina</taxon>
        <taxon>Sordariomycetes</taxon>
        <taxon>Xylariomycetidae</taxon>
        <taxon>Amphisphaeriales</taxon>
        <taxon>Sporocadaceae</taxon>
        <taxon>Truncatella</taxon>
    </lineage>
</organism>
<dbReference type="GO" id="GO:0071949">
    <property type="term" value="F:FAD binding"/>
    <property type="evidence" value="ECO:0007669"/>
    <property type="project" value="InterPro"/>
</dbReference>
<dbReference type="SUPFAM" id="SSF51905">
    <property type="entry name" value="FAD/NAD(P)-binding domain"/>
    <property type="match status" value="1"/>
</dbReference>
<dbReference type="OrthoDB" id="10029326at2759"/>
<name>A0A9P8UIZ4_9PEZI</name>
<sequence length="481" mass="54024">MTQITQAERPFRVIIVGSGVAGMVASSCLQKLGIDHVVLERQADVAPPLGAGISMWPHGLRILNQLGCLDAVKEAAVPVSRFMSRAPNGRLIHDNLLYTHVEQNHGIGFYPLERQRFLQILYDGLPDKSFVKTECTVEDVAQFPDRVEVKLSTGEVETGDMVLGCDGVHSLVRNIMWDHATKTSPGLIQTKEKTSLKTSWKTLVFITPGIPELGERDLTVTYNDGFTFLVTSQPNAVYFFVIFRHDKPFTWPRRERHTDAEADELAARVADKPVTDQLVFQEIWKRRTRASVISLEECVMEHWHHGRIVLAGDAVHKVHPNMGLGGNSAIEGIASLMNHLERVVLPSREKHGSKPSATALSMAFAAYQDERKQRMRELMDLSNMVAKMHTYATPLHKFMANWMLPLSDDRNFADRVGAYIATAPRLNFVPETEFTTGRLPWQLNKALALPLEEDEGKLDDEERHFFESVLDSRLAKVAVAV</sequence>
<evidence type="ECO:0000313" key="8">
    <source>
        <dbReference type="EMBL" id="KAH6653095.1"/>
    </source>
</evidence>
<dbReference type="Pfam" id="PF01494">
    <property type="entry name" value="FAD_binding_3"/>
    <property type="match status" value="1"/>
</dbReference>
<evidence type="ECO:0000256" key="4">
    <source>
        <dbReference type="ARBA" id="ARBA00022630"/>
    </source>
</evidence>
<dbReference type="AlphaFoldDB" id="A0A9P8UIZ4"/>
<evidence type="ECO:0000256" key="3">
    <source>
        <dbReference type="ARBA" id="ARBA00007992"/>
    </source>
</evidence>
<accession>A0A9P8UIZ4</accession>
<protein>
    <recommendedName>
        <fullName evidence="7">FAD-binding domain-containing protein</fullName>
    </recommendedName>
</protein>
<dbReference type="InterPro" id="IPR036188">
    <property type="entry name" value="FAD/NAD-bd_sf"/>
</dbReference>
<dbReference type="GO" id="GO:0004497">
    <property type="term" value="F:monooxygenase activity"/>
    <property type="evidence" value="ECO:0007669"/>
    <property type="project" value="InterPro"/>
</dbReference>
<dbReference type="InterPro" id="IPR002938">
    <property type="entry name" value="FAD-bd"/>
</dbReference>